<evidence type="ECO:0000313" key="2">
    <source>
        <dbReference type="Proteomes" id="UP001151018"/>
    </source>
</evidence>
<comment type="caution">
    <text evidence="1">The sequence shown here is derived from an EMBL/GenBank/DDBJ whole genome shotgun (WGS) entry which is preliminary data.</text>
</comment>
<dbReference type="RefSeq" id="WP_244614253.1">
    <property type="nucleotide sequence ID" value="NZ_JAPZLP010000005.1"/>
</dbReference>
<organism evidence="1 2">
    <name type="scientific">Agrobacterium salinitolerans</name>
    <dbReference type="NCBI Taxonomy" id="1183413"/>
    <lineage>
        <taxon>Bacteria</taxon>
        <taxon>Pseudomonadati</taxon>
        <taxon>Pseudomonadota</taxon>
        <taxon>Alphaproteobacteria</taxon>
        <taxon>Hyphomicrobiales</taxon>
        <taxon>Rhizobiaceae</taxon>
        <taxon>Rhizobium/Agrobacterium group</taxon>
        <taxon>Agrobacterium</taxon>
    </lineage>
</organism>
<evidence type="ECO:0000313" key="1">
    <source>
        <dbReference type="EMBL" id="MCZ7939705.1"/>
    </source>
</evidence>
<sequence>MFLFRLNLPGFQLLDEIRMHFGDEASFHEVQHIHLREDGCDQTIYLQSCRLVAWGLADHHLVHQ</sequence>
<reference evidence="1" key="1">
    <citation type="submission" date="2022-12" db="EMBL/GenBank/DDBJ databases">
        <title>Draft genome sequences of 22 rhizogenic Agrobacterium biovar 1 strains, the causative agent of hairy root disease.</title>
        <authorList>
            <person name="Kim N."/>
            <person name="Vargas P."/>
            <person name="Rediers H."/>
        </authorList>
    </citation>
    <scope>NUCLEOTIDE SEQUENCE</scope>
    <source>
        <strain evidence="1">ST15.13.006</strain>
    </source>
</reference>
<dbReference type="Proteomes" id="UP001151018">
    <property type="component" value="Unassembled WGS sequence"/>
</dbReference>
<protein>
    <submittedName>
        <fullName evidence="1">Uncharacterized protein</fullName>
    </submittedName>
</protein>
<name>A0A9X3KRQ0_9HYPH</name>
<proteinExistence type="predicted"/>
<dbReference type="EMBL" id="JAPZLR010000014">
    <property type="protein sequence ID" value="MCZ7939705.1"/>
    <property type="molecule type" value="Genomic_DNA"/>
</dbReference>
<dbReference type="AlphaFoldDB" id="A0A9X3KRQ0"/>
<gene>
    <name evidence="1" type="ORF">O9X88_19340</name>
</gene>
<accession>A0A9X3KRQ0</accession>